<dbReference type="Proteomes" id="UP001595719">
    <property type="component" value="Unassembled WGS sequence"/>
</dbReference>
<dbReference type="InterPro" id="IPR018490">
    <property type="entry name" value="cNMP-bd_dom_sf"/>
</dbReference>
<evidence type="ECO:0000313" key="2">
    <source>
        <dbReference type="EMBL" id="MFC4390546.1"/>
    </source>
</evidence>
<dbReference type="Pfam" id="PF00027">
    <property type="entry name" value="cNMP_binding"/>
    <property type="match status" value="1"/>
</dbReference>
<reference evidence="3" key="1">
    <citation type="journal article" date="2019" name="Int. J. Syst. Evol. Microbiol.">
        <title>The Global Catalogue of Microorganisms (GCM) 10K type strain sequencing project: providing services to taxonomists for standard genome sequencing and annotation.</title>
        <authorList>
            <consortium name="The Broad Institute Genomics Platform"/>
            <consortium name="The Broad Institute Genome Sequencing Center for Infectious Disease"/>
            <person name="Wu L."/>
            <person name="Ma J."/>
        </authorList>
    </citation>
    <scope>NUCLEOTIDE SEQUENCE [LARGE SCALE GENOMIC DNA]</scope>
    <source>
        <strain evidence="3">CGMCC 1.15345</strain>
    </source>
</reference>
<dbReference type="CDD" id="cd00038">
    <property type="entry name" value="CAP_ED"/>
    <property type="match status" value="1"/>
</dbReference>
<dbReference type="Gene3D" id="2.60.120.10">
    <property type="entry name" value="Jelly Rolls"/>
    <property type="match status" value="1"/>
</dbReference>
<dbReference type="RefSeq" id="WP_179005103.1">
    <property type="nucleotide sequence ID" value="NZ_JBHSCO010000002.1"/>
</dbReference>
<accession>A0ABV8W1I1</accession>
<keyword evidence="3" id="KW-1185">Reference proteome</keyword>
<evidence type="ECO:0000259" key="1">
    <source>
        <dbReference type="PROSITE" id="PS50042"/>
    </source>
</evidence>
<protein>
    <submittedName>
        <fullName evidence="2">Crp/Fnr family transcriptional regulator</fullName>
    </submittedName>
</protein>
<dbReference type="SUPFAM" id="SSF51206">
    <property type="entry name" value="cAMP-binding domain-like"/>
    <property type="match status" value="1"/>
</dbReference>
<dbReference type="InterPro" id="IPR000595">
    <property type="entry name" value="cNMP-bd_dom"/>
</dbReference>
<evidence type="ECO:0000313" key="3">
    <source>
        <dbReference type="Proteomes" id="UP001595719"/>
    </source>
</evidence>
<dbReference type="EMBL" id="JBHSCO010000002">
    <property type="protein sequence ID" value="MFC4390546.1"/>
    <property type="molecule type" value="Genomic_DNA"/>
</dbReference>
<gene>
    <name evidence="2" type="ORF">ACFOY0_06040</name>
</gene>
<feature type="domain" description="Cyclic nucleotide-binding" evidence="1">
    <location>
        <begin position="18"/>
        <end position="74"/>
    </location>
</feature>
<name>A0ABV8W1I1_9FLAO</name>
<proteinExistence type="predicted"/>
<sequence>MNNPEQFLRNHVEKVVPLTDEEASFIVSHFKLETFKKGQFIIEEGNEVHNVYFLLAGLVKLVYEDQDAKKHIVSFAMEDWWETDFQAFYTQSKATLLLECIEDTIAYSLSFENFEKLCNDLQKMERFFLRKSIAGHIGSQTRILSFLTSNARERYEQLLLKNSSLLQRVPKTSLASYLGVSRETLSRLFM</sequence>
<comment type="caution">
    <text evidence="2">The sequence shown here is derived from an EMBL/GenBank/DDBJ whole genome shotgun (WGS) entry which is preliminary data.</text>
</comment>
<dbReference type="InterPro" id="IPR014710">
    <property type="entry name" value="RmlC-like_jellyroll"/>
</dbReference>
<dbReference type="PROSITE" id="PS50042">
    <property type="entry name" value="CNMP_BINDING_3"/>
    <property type="match status" value="1"/>
</dbReference>
<organism evidence="2 3">
    <name type="scientific">Flavobacterium quisquiliarum</name>
    <dbReference type="NCBI Taxonomy" id="1834436"/>
    <lineage>
        <taxon>Bacteria</taxon>
        <taxon>Pseudomonadati</taxon>
        <taxon>Bacteroidota</taxon>
        <taxon>Flavobacteriia</taxon>
        <taxon>Flavobacteriales</taxon>
        <taxon>Flavobacteriaceae</taxon>
        <taxon>Flavobacterium</taxon>
    </lineage>
</organism>